<dbReference type="SUPFAM" id="SSF103473">
    <property type="entry name" value="MFS general substrate transporter"/>
    <property type="match status" value="1"/>
</dbReference>
<feature type="transmembrane region" description="Helical" evidence="5">
    <location>
        <begin position="222"/>
        <end position="244"/>
    </location>
</feature>
<evidence type="ECO:0000313" key="6">
    <source>
        <dbReference type="EMBL" id="KKN49264.1"/>
    </source>
</evidence>
<comment type="subcellular location">
    <subcellularLocation>
        <location evidence="1">Membrane</location>
        <topology evidence="1">Multi-pass membrane protein</topology>
    </subcellularLocation>
</comment>
<dbReference type="AlphaFoldDB" id="A0A0F9R3D9"/>
<dbReference type="InterPro" id="IPR005829">
    <property type="entry name" value="Sugar_transporter_CS"/>
</dbReference>
<dbReference type="GO" id="GO:0022857">
    <property type="term" value="F:transmembrane transporter activity"/>
    <property type="evidence" value="ECO:0007669"/>
    <property type="project" value="InterPro"/>
</dbReference>
<accession>A0A0F9R3D9</accession>
<feature type="transmembrane region" description="Helical" evidence="5">
    <location>
        <begin position="394"/>
        <end position="414"/>
    </location>
</feature>
<protein>
    <recommendedName>
        <fullName evidence="7">Major facilitator superfamily (MFS) profile domain-containing protein</fullName>
    </recommendedName>
</protein>
<feature type="transmembrane region" description="Helical" evidence="5">
    <location>
        <begin position="310"/>
        <end position="330"/>
    </location>
</feature>
<evidence type="ECO:0000256" key="5">
    <source>
        <dbReference type="SAM" id="Phobius"/>
    </source>
</evidence>
<feature type="transmembrane region" description="Helical" evidence="5">
    <location>
        <begin position="112"/>
        <end position="132"/>
    </location>
</feature>
<evidence type="ECO:0008006" key="7">
    <source>
        <dbReference type="Google" id="ProtNLM"/>
    </source>
</evidence>
<feature type="transmembrane region" description="Helical" evidence="5">
    <location>
        <begin position="67"/>
        <end position="91"/>
    </location>
</feature>
<name>A0A0F9R3D9_9ZZZZ</name>
<evidence type="ECO:0000256" key="3">
    <source>
        <dbReference type="ARBA" id="ARBA00022989"/>
    </source>
</evidence>
<dbReference type="Gene3D" id="1.20.1250.20">
    <property type="entry name" value="MFS general substrate transporter like domains"/>
    <property type="match status" value="1"/>
</dbReference>
<dbReference type="PANTHER" id="PTHR23526">
    <property type="entry name" value="INTEGRAL MEMBRANE TRANSPORT PROTEIN-RELATED"/>
    <property type="match status" value="1"/>
</dbReference>
<gene>
    <name evidence="6" type="ORF">LCGC14_0644610</name>
</gene>
<feature type="transmembrane region" description="Helical" evidence="5">
    <location>
        <begin position="147"/>
        <end position="169"/>
    </location>
</feature>
<evidence type="ECO:0000256" key="1">
    <source>
        <dbReference type="ARBA" id="ARBA00004141"/>
    </source>
</evidence>
<dbReference type="GO" id="GO:0016020">
    <property type="term" value="C:membrane"/>
    <property type="evidence" value="ECO:0007669"/>
    <property type="project" value="UniProtKB-SubCell"/>
</dbReference>
<feature type="transmembrane region" description="Helical" evidence="5">
    <location>
        <begin position="356"/>
        <end position="374"/>
    </location>
</feature>
<dbReference type="PANTHER" id="PTHR23526:SF2">
    <property type="entry name" value="MAJOR FACILITATOR SUPERFAMILY (MFS) PROFILE DOMAIN-CONTAINING PROTEIN"/>
    <property type="match status" value="1"/>
</dbReference>
<dbReference type="PROSITE" id="PS00216">
    <property type="entry name" value="SUGAR_TRANSPORT_1"/>
    <property type="match status" value="1"/>
</dbReference>
<keyword evidence="2 5" id="KW-0812">Transmembrane</keyword>
<feature type="transmembrane region" description="Helical" evidence="5">
    <location>
        <begin position="285"/>
        <end position="304"/>
    </location>
</feature>
<proteinExistence type="predicted"/>
<reference evidence="6" key="1">
    <citation type="journal article" date="2015" name="Nature">
        <title>Complex archaea that bridge the gap between prokaryotes and eukaryotes.</title>
        <authorList>
            <person name="Spang A."/>
            <person name="Saw J.H."/>
            <person name="Jorgensen S.L."/>
            <person name="Zaremba-Niedzwiedzka K."/>
            <person name="Martijn J."/>
            <person name="Lind A.E."/>
            <person name="van Eijk R."/>
            <person name="Schleper C."/>
            <person name="Guy L."/>
            <person name="Ettema T.J."/>
        </authorList>
    </citation>
    <scope>NUCLEOTIDE SEQUENCE</scope>
</reference>
<keyword evidence="3 5" id="KW-1133">Transmembrane helix</keyword>
<comment type="caution">
    <text evidence="6">The sequence shown here is derived from an EMBL/GenBank/DDBJ whole genome shotgun (WGS) entry which is preliminary data.</text>
</comment>
<keyword evidence="4 5" id="KW-0472">Membrane</keyword>
<dbReference type="EMBL" id="LAZR01001175">
    <property type="protein sequence ID" value="KKN49264.1"/>
    <property type="molecule type" value="Genomic_DNA"/>
</dbReference>
<dbReference type="InterPro" id="IPR036259">
    <property type="entry name" value="MFS_trans_sf"/>
</dbReference>
<dbReference type="InterPro" id="IPR052528">
    <property type="entry name" value="Sugar_transport-like"/>
</dbReference>
<feature type="transmembrane region" description="Helical" evidence="5">
    <location>
        <begin position="256"/>
        <end position="273"/>
    </location>
</feature>
<feature type="transmembrane region" description="Helical" evidence="5">
    <location>
        <begin position="12"/>
        <end position="30"/>
    </location>
</feature>
<feature type="transmembrane region" description="Helical" evidence="5">
    <location>
        <begin position="42"/>
        <end position="61"/>
    </location>
</feature>
<evidence type="ECO:0000256" key="4">
    <source>
        <dbReference type="ARBA" id="ARBA00023136"/>
    </source>
</evidence>
<sequence>MVGFDDFTRGLLASALYAGAFLQLIASLLIERTGLTKYQFLWFATIHRVLWIPIGLALLVLPTPTPFAAICVLVLISMSWCADAFAHPAWITWMGMLIPPRIRGRFMGHRRVWTSLVHIPVAIVVGVGVWLAEDADAKMTVADQPVLAWLLAGMLIVGGISGIIDILLFRRIPEVLPAEPTVLPDRPRRTGWWLAHQATRLWRGLHWLAFEPMANRDFRKYVLFRTTLTFAQTIAVGYFVWNIFENLHMNVLHATMLWMVAPPLAWMMIARPLGRAIDQWGRRPVFALGAAGTVFSIAPWLFIYAGMPPVAFYILTALPFVLGGIVWGTIQQAEYNMMMGFADGKGRSRYVSASRFYVSTGGILGGVIGGLLTRSLGFLQDDPILIGPFLYNNWHVAFAASLLFRALSLVFLIGMHDPGSKSVRHAARQVGAGVYNAVITGLLLPMRALPWRRPRQ</sequence>
<evidence type="ECO:0000256" key="2">
    <source>
        <dbReference type="ARBA" id="ARBA00022692"/>
    </source>
</evidence>
<organism evidence="6">
    <name type="scientific">marine sediment metagenome</name>
    <dbReference type="NCBI Taxonomy" id="412755"/>
    <lineage>
        <taxon>unclassified sequences</taxon>
        <taxon>metagenomes</taxon>
        <taxon>ecological metagenomes</taxon>
    </lineage>
</organism>